<comment type="caution">
    <text evidence="1">The sequence shown here is derived from an EMBL/GenBank/DDBJ whole genome shotgun (WGS) entry which is preliminary data.</text>
</comment>
<organism evidence="1 2">
    <name type="scientific">Smallanthus sonchifolius</name>
    <dbReference type="NCBI Taxonomy" id="185202"/>
    <lineage>
        <taxon>Eukaryota</taxon>
        <taxon>Viridiplantae</taxon>
        <taxon>Streptophyta</taxon>
        <taxon>Embryophyta</taxon>
        <taxon>Tracheophyta</taxon>
        <taxon>Spermatophyta</taxon>
        <taxon>Magnoliopsida</taxon>
        <taxon>eudicotyledons</taxon>
        <taxon>Gunneridae</taxon>
        <taxon>Pentapetalae</taxon>
        <taxon>asterids</taxon>
        <taxon>campanulids</taxon>
        <taxon>Asterales</taxon>
        <taxon>Asteraceae</taxon>
        <taxon>Asteroideae</taxon>
        <taxon>Heliantheae alliance</taxon>
        <taxon>Millerieae</taxon>
        <taxon>Smallanthus</taxon>
    </lineage>
</organism>
<gene>
    <name evidence="1" type="ORF">L1987_12737</name>
</gene>
<accession>A0ACB9JFH7</accession>
<reference evidence="2" key="1">
    <citation type="journal article" date="2022" name="Mol. Ecol. Resour.">
        <title>The genomes of chicory, endive, great burdock and yacon provide insights into Asteraceae palaeo-polyploidization history and plant inulin production.</title>
        <authorList>
            <person name="Fan W."/>
            <person name="Wang S."/>
            <person name="Wang H."/>
            <person name="Wang A."/>
            <person name="Jiang F."/>
            <person name="Liu H."/>
            <person name="Zhao H."/>
            <person name="Xu D."/>
            <person name="Zhang Y."/>
        </authorList>
    </citation>
    <scope>NUCLEOTIDE SEQUENCE [LARGE SCALE GENOMIC DNA]</scope>
    <source>
        <strain evidence="2">cv. Yunnan</strain>
    </source>
</reference>
<proteinExistence type="predicted"/>
<reference evidence="1 2" key="2">
    <citation type="journal article" date="2022" name="Mol. Ecol. Resour.">
        <title>The genomes of chicory, endive, great burdock and yacon provide insights into Asteraceae paleo-polyploidization history and plant inulin production.</title>
        <authorList>
            <person name="Fan W."/>
            <person name="Wang S."/>
            <person name="Wang H."/>
            <person name="Wang A."/>
            <person name="Jiang F."/>
            <person name="Liu H."/>
            <person name="Zhao H."/>
            <person name="Xu D."/>
            <person name="Zhang Y."/>
        </authorList>
    </citation>
    <scope>NUCLEOTIDE SEQUENCE [LARGE SCALE GENOMIC DNA]</scope>
    <source>
        <strain evidence="2">cv. Yunnan</strain>
        <tissue evidence="1">Leaves</tissue>
    </source>
</reference>
<protein>
    <submittedName>
        <fullName evidence="1">Uncharacterized protein</fullName>
    </submittedName>
</protein>
<name>A0ACB9JFH7_9ASTR</name>
<keyword evidence="2" id="KW-1185">Reference proteome</keyword>
<evidence type="ECO:0000313" key="1">
    <source>
        <dbReference type="EMBL" id="KAI3818916.1"/>
    </source>
</evidence>
<dbReference type="Proteomes" id="UP001056120">
    <property type="component" value="Linkage Group LG04"/>
</dbReference>
<dbReference type="EMBL" id="CM042021">
    <property type="protein sequence ID" value="KAI3818916.1"/>
    <property type="molecule type" value="Genomic_DNA"/>
</dbReference>
<evidence type="ECO:0000313" key="2">
    <source>
        <dbReference type="Proteomes" id="UP001056120"/>
    </source>
</evidence>
<sequence length="80" mass="8947">MFLLMSPRDGGRRFVSMVVAVGCDVSLPPYSAGCSDVVVVLFLLKSCEEALRVAVVEMAERETTFDFRERKSFVRDLVVL</sequence>